<keyword evidence="1" id="KW-0812">Transmembrane</keyword>
<reference evidence="2 3" key="1">
    <citation type="submission" date="2017-03" db="EMBL/GenBank/DDBJ databases">
        <title>Complete genome sequence of Candidatus 'Thiodictyon syntrophicum' sp. nov. strain Cad16T, a photolithoautotroph purple sulfur bacterium isolated from an alpine meromictic lake.</title>
        <authorList>
            <person name="Luedin S.M."/>
            <person name="Pothier J.F."/>
            <person name="Danza F."/>
            <person name="Storelli N."/>
            <person name="Wittwer M."/>
            <person name="Tonolla M."/>
        </authorList>
    </citation>
    <scope>NUCLEOTIDE SEQUENCE [LARGE SCALE GENOMIC DNA]</scope>
    <source>
        <strain evidence="2 3">Cad16T</strain>
    </source>
</reference>
<evidence type="ECO:0000256" key="1">
    <source>
        <dbReference type="SAM" id="Phobius"/>
    </source>
</evidence>
<keyword evidence="3" id="KW-1185">Reference proteome</keyword>
<gene>
    <name evidence="2" type="ORF">THSYN_08785</name>
</gene>
<evidence type="ECO:0000313" key="2">
    <source>
        <dbReference type="EMBL" id="AUB81037.1"/>
    </source>
</evidence>
<protein>
    <submittedName>
        <fullName evidence="2">Nitrogen fixation protein FixH</fullName>
    </submittedName>
</protein>
<dbReference type="Proteomes" id="UP000232638">
    <property type="component" value="Chromosome"/>
</dbReference>
<evidence type="ECO:0000313" key="3">
    <source>
        <dbReference type="Proteomes" id="UP000232638"/>
    </source>
</evidence>
<dbReference type="Pfam" id="PF05751">
    <property type="entry name" value="FixH"/>
    <property type="match status" value="1"/>
</dbReference>
<dbReference type="EMBL" id="CP020370">
    <property type="protein sequence ID" value="AUB81037.1"/>
    <property type="molecule type" value="Genomic_DNA"/>
</dbReference>
<keyword evidence="1" id="KW-1133">Transmembrane helix</keyword>
<accession>A0A2K8U660</accession>
<name>A0A2K8U660_9GAMM</name>
<dbReference type="InterPro" id="IPR008620">
    <property type="entry name" value="FixH"/>
</dbReference>
<dbReference type="KEGG" id="tsy:THSYN_08785"/>
<organism evidence="2 3">
    <name type="scientific">Candidatus Thiodictyon syntrophicum</name>
    <dbReference type="NCBI Taxonomy" id="1166950"/>
    <lineage>
        <taxon>Bacteria</taxon>
        <taxon>Pseudomonadati</taxon>
        <taxon>Pseudomonadota</taxon>
        <taxon>Gammaproteobacteria</taxon>
        <taxon>Chromatiales</taxon>
        <taxon>Chromatiaceae</taxon>
        <taxon>Thiodictyon</taxon>
    </lineage>
</organism>
<proteinExistence type="predicted"/>
<feature type="transmembrane region" description="Helical" evidence="1">
    <location>
        <begin position="20"/>
        <end position="42"/>
    </location>
</feature>
<sequence>MQLFAQPVVQSNSPWRSPWVLAWIGLITVVLLVNVTFVYLAFATNPGLVNDDYYERGQHYEKTLSSRLAKDPGWTLSADIPDDLKAGEAAAILVTLVDKTGQPVTPDQVNLYAYRPSDKTRDFSAPMVAVGAGQYSARVVFPLFGAWDALIAVRQGEDEFTTGERLTVARP</sequence>
<keyword evidence="1" id="KW-0472">Membrane</keyword>
<dbReference type="AlphaFoldDB" id="A0A2K8U660"/>
<dbReference type="OrthoDB" id="5295180at2"/>
<dbReference type="RefSeq" id="WP_100918813.1">
    <property type="nucleotide sequence ID" value="NZ_CP020370.1"/>
</dbReference>